<keyword evidence="1" id="KW-0460">Magnesium</keyword>
<dbReference type="AlphaFoldDB" id="A0A8D4VTA9"/>
<dbReference type="GO" id="GO:0030272">
    <property type="term" value="F:5-formyltetrahydrofolate cyclo-ligase activity"/>
    <property type="evidence" value="ECO:0007669"/>
    <property type="project" value="UniProtKB-EC"/>
</dbReference>
<dbReference type="GO" id="GO:0035999">
    <property type="term" value="P:tetrahydrofolate interconversion"/>
    <property type="evidence" value="ECO:0007669"/>
    <property type="project" value="TreeGrafter"/>
</dbReference>
<evidence type="ECO:0000256" key="1">
    <source>
        <dbReference type="RuleBase" id="RU361279"/>
    </source>
</evidence>
<dbReference type="GO" id="GO:0005524">
    <property type="term" value="F:ATP binding"/>
    <property type="evidence" value="ECO:0007669"/>
    <property type="project" value="UniProtKB-KW"/>
</dbReference>
<evidence type="ECO:0000313" key="3">
    <source>
        <dbReference type="Proteomes" id="UP000824988"/>
    </source>
</evidence>
<comment type="similarity">
    <text evidence="1">Belongs to the 5-formyltetrahydrofolate cyclo-ligase family.</text>
</comment>
<keyword evidence="1" id="KW-0479">Metal-binding</keyword>
<keyword evidence="3" id="KW-1185">Reference proteome</keyword>
<dbReference type="PANTHER" id="PTHR23407">
    <property type="entry name" value="ATPASE INHIBITOR/5-FORMYLTETRAHYDROFOLATE CYCLO-LIGASE"/>
    <property type="match status" value="1"/>
</dbReference>
<accession>A0A8D4VTA9</accession>
<dbReference type="Proteomes" id="UP000824988">
    <property type="component" value="Chromosome"/>
</dbReference>
<dbReference type="RefSeq" id="WP_221047417.1">
    <property type="nucleotide sequence ID" value="NZ_AP019782.1"/>
</dbReference>
<comment type="cofactor">
    <cofactor evidence="1">
        <name>Mg(2+)</name>
        <dbReference type="ChEBI" id="CHEBI:18420"/>
    </cofactor>
</comment>
<keyword evidence="1" id="KW-0547">Nucleotide-binding</keyword>
<dbReference type="GO" id="GO:0046872">
    <property type="term" value="F:metal ion binding"/>
    <property type="evidence" value="ECO:0007669"/>
    <property type="project" value="UniProtKB-KW"/>
</dbReference>
<organism evidence="2 3">
    <name type="scientific">Methylogaea oryzae</name>
    <dbReference type="NCBI Taxonomy" id="1295382"/>
    <lineage>
        <taxon>Bacteria</taxon>
        <taxon>Pseudomonadati</taxon>
        <taxon>Pseudomonadota</taxon>
        <taxon>Gammaproteobacteria</taxon>
        <taxon>Methylococcales</taxon>
        <taxon>Methylococcaceae</taxon>
        <taxon>Methylogaea</taxon>
    </lineage>
</organism>
<proteinExistence type="inferred from homology"/>
<name>A0A8D4VTA9_9GAMM</name>
<sequence length="209" mass="22466">MEKSAFLLPHPNPLPEGEGTRYQAAKARLRDRLKAARAALPAPQRAAFSAAIVQRLLQLDELRAARNVFAYVSYASEVETHGLIQHLAALGKSLAVPKMVTRTEMVARPLADWGELLPGPMGILAPAEGPAHPGPFDVAVTPGLGFTPTGRRLGFGAGYYDRWFAAHPVGFKVALAFEAQLLDELPTEATDVPVDAIVTERRVIRVSGA</sequence>
<dbReference type="PIRSF" id="PIRSF006806">
    <property type="entry name" value="FTHF_cligase"/>
    <property type="match status" value="1"/>
</dbReference>
<dbReference type="NCBIfam" id="TIGR02727">
    <property type="entry name" value="MTHFS_bact"/>
    <property type="match status" value="1"/>
</dbReference>
<comment type="catalytic activity">
    <reaction evidence="1">
        <text>(6S)-5-formyl-5,6,7,8-tetrahydrofolate + ATP = (6R)-5,10-methenyltetrahydrofolate + ADP + phosphate</text>
        <dbReference type="Rhea" id="RHEA:10488"/>
        <dbReference type="ChEBI" id="CHEBI:30616"/>
        <dbReference type="ChEBI" id="CHEBI:43474"/>
        <dbReference type="ChEBI" id="CHEBI:57455"/>
        <dbReference type="ChEBI" id="CHEBI:57457"/>
        <dbReference type="ChEBI" id="CHEBI:456216"/>
        <dbReference type="EC" id="6.3.3.2"/>
    </reaction>
</comment>
<dbReference type="GO" id="GO:0009396">
    <property type="term" value="P:folic acid-containing compound biosynthetic process"/>
    <property type="evidence" value="ECO:0007669"/>
    <property type="project" value="TreeGrafter"/>
</dbReference>
<dbReference type="EC" id="6.3.3.2" evidence="1"/>
<dbReference type="EMBL" id="AP019782">
    <property type="protein sequence ID" value="BBL72207.1"/>
    <property type="molecule type" value="Genomic_DNA"/>
</dbReference>
<dbReference type="Pfam" id="PF01812">
    <property type="entry name" value="5-FTHF_cyc-lig"/>
    <property type="match status" value="1"/>
</dbReference>
<dbReference type="InterPro" id="IPR002698">
    <property type="entry name" value="FTHF_cligase"/>
</dbReference>
<evidence type="ECO:0000313" key="2">
    <source>
        <dbReference type="EMBL" id="BBL72207.1"/>
    </source>
</evidence>
<reference evidence="2" key="1">
    <citation type="submission" date="2019-06" db="EMBL/GenBank/DDBJ databases">
        <title>Complete genome sequence of Methylogaea oryzae strain JCM16910.</title>
        <authorList>
            <person name="Asakawa S."/>
        </authorList>
    </citation>
    <scope>NUCLEOTIDE SEQUENCE</scope>
    <source>
        <strain evidence="2">E10</strain>
    </source>
</reference>
<protein>
    <recommendedName>
        <fullName evidence="1">5-formyltetrahydrofolate cyclo-ligase</fullName>
        <ecNumber evidence="1">6.3.3.2</ecNumber>
    </recommendedName>
</protein>
<dbReference type="KEGG" id="moz:MoryE10_28130"/>
<keyword evidence="1" id="KW-0067">ATP-binding</keyword>
<gene>
    <name evidence="2" type="ORF">MoryE10_28130</name>
</gene>
<dbReference type="PANTHER" id="PTHR23407:SF1">
    <property type="entry name" value="5-FORMYLTETRAHYDROFOLATE CYCLO-LIGASE"/>
    <property type="match status" value="1"/>
</dbReference>